<evidence type="ECO:0000256" key="5">
    <source>
        <dbReference type="ARBA" id="ARBA00022701"/>
    </source>
</evidence>
<reference evidence="12" key="1">
    <citation type="submission" date="2022-01" db="EMBL/GenBank/DDBJ databases">
        <authorList>
            <person name="King R."/>
        </authorList>
    </citation>
    <scope>NUCLEOTIDE SEQUENCE</scope>
</reference>
<keyword evidence="13" id="KW-1185">Reference proteome</keyword>
<feature type="compositionally biased region" description="Basic and acidic residues" evidence="10">
    <location>
        <begin position="113"/>
        <end position="123"/>
    </location>
</feature>
<protein>
    <recommendedName>
        <fullName evidence="3">Dynactin subunit 1</fullName>
    </recommendedName>
</protein>
<dbReference type="EMBL" id="OV725079">
    <property type="protein sequence ID" value="CAH1396216.1"/>
    <property type="molecule type" value="Genomic_DNA"/>
</dbReference>
<feature type="domain" description="CAP-Gly" evidence="11">
    <location>
        <begin position="26"/>
        <end position="68"/>
    </location>
</feature>
<organism evidence="12 13">
    <name type="scientific">Nezara viridula</name>
    <name type="common">Southern green stink bug</name>
    <name type="synonym">Cimex viridulus</name>
    <dbReference type="NCBI Taxonomy" id="85310"/>
    <lineage>
        <taxon>Eukaryota</taxon>
        <taxon>Metazoa</taxon>
        <taxon>Ecdysozoa</taxon>
        <taxon>Arthropoda</taxon>
        <taxon>Hexapoda</taxon>
        <taxon>Insecta</taxon>
        <taxon>Pterygota</taxon>
        <taxon>Neoptera</taxon>
        <taxon>Paraneoptera</taxon>
        <taxon>Hemiptera</taxon>
        <taxon>Heteroptera</taxon>
        <taxon>Panheteroptera</taxon>
        <taxon>Pentatomomorpha</taxon>
        <taxon>Pentatomoidea</taxon>
        <taxon>Pentatomidae</taxon>
        <taxon>Pentatominae</taxon>
        <taxon>Nezara</taxon>
    </lineage>
</organism>
<feature type="compositionally biased region" description="Low complexity" evidence="10">
    <location>
        <begin position="83"/>
        <end position="92"/>
    </location>
</feature>
<keyword evidence="4" id="KW-0963">Cytoplasm</keyword>
<dbReference type="Gene3D" id="2.30.30.190">
    <property type="entry name" value="CAP Gly-rich-like domain"/>
    <property type="match status" value="1"/>
</dbReference>
<feature type="coiled-coil region" evidence="9">
    <location>
        <begin position="399"/>
        <end position="474"/>
    </location>
</feature>
<gene>
    <name evidence="12" type="ORF">NEZAVI_LOCUS6326</name>
</gene>
<evidence type="ECO:0000256" key="3">
    <source>
        <dbReference type="ARBA" id="ARBA00016574"/>
    </source>
</evidence>
<keyword evidence="5" id="KW-0493">Microtubule</keyword>
<dbReference type="InterPro" id="IPR022157">
    <property type="entry name" value="Dynactin"/>
</dbReference>
<evidence type="ECO:0000256" key="7">
    <source>
        <dbReference type="ARBA" id="ARBA00023054"/>
    </source>
</evidence>
<dbReference type="PANTHER" id="PTHR18916">
    <property type="entry name" value="DYNACTIN 1-RELATED MICROTUBULE-BINDING"/>
    <property type="match status" value="1"/>
</dbReference>
<dbReference type="Pfam" id="PF01302">
    <property type="entry name" value="CAP_GLY"/>
    <property type="match status" value="1"/>
</dbReference>
<dbReference type="GO" id="GO:0030286">
    <property type="term" value="C:dynein complex"/>
    <property type="evidence" value="ECO:0007669"/>
    <property type="project" value="UniProtKB-KW"/>
</dbReference>
<evidence type="ECO:0000256" key="4">
    <source>
        <dbReference type="ARBA" id="ARBA00022490"/>
    </source>
</evidence>
<dbReference type="GO" id="GO:0005874">
    <property type="term" value="C:microtubule"/>
    <property type="evidence" value="ECO:0007669"/>
    <property type="project" value="UniProtKB-KW"/>
</dbReference>
<sequence>MSITLQIGQRVEVTGKNVQGEVAYVGSTLFASGKWIGIILDEPKGKNNGTIQGKTYFHCKDNYGMFVRQSQLTLLTDTGSRIDLSTSTSSLDESVKTPKTRLTSSRLSLGGRATKETRSREDMSASTSSLTEPPNPKRASFIERSSSLRRSSMTPKRPVKSLIPTSKQTGFVETLKPQFTPGQVVSPGPTVSNPQPVKLQLEPSPEVEQLKEQIKELSEKLETMRIKYKEKSHELDSLNIQLEQSGEFKNKIMESQAALKRDLERAKRERQEALDAKDELSEMADTLEMATLDKEMAEEKAESLQKELEQAMERIEELEMELEIVKAELSDKMEAAGITVDEDEATPFKMKQLLQQNEKLKDTLVRLRDLSAHEKHEKQKLLKDFEEKQSDFDQLLKCDEKLKSRITEMEEQIDELHAQVDAALGAEEMVETLGQQKLSLEEKVKELEETVAELEELQEVNDQLQEGFKEQEQDFRQELDLKNLQIWEAQRKTEQLLESLADRELTIVKFRELVSRIQEENQDLRLQVDSSSKASPMPSEIYDFKKMFAETKAHARAIDLELRHMEVHQAQQHVQYLVNFMPDFFLVRGGDNDAVMLVLLMPRLLAKCQVLISQLRDKFPAVATVDKTTVVKAQQFSAMSRFSTHIYILMGVLHQFVHGLNTCKPETLLKAGSSYLDMVQQEKALDAYIELLKQDKVDENVNTDSLERIVTYFSTLHNTLILQSGDTGIHQGQLLADTGKAILCAIDSINTDINIILALTQNDGLEVLKKTPSWFEGLRSQLRQVRRHSDVGDLHLSTGSDLSGVSPHVVTLARVIAETATGLALTTNDTDSLLPTSKFQEVLRQSFDKHVDSEKYKSDTSYIEQSMEAIAIHVSNLVKALQDNEDKYLAQQKEKENIEAPLMVRAKAVKAKLNAMSGVEKRLERSAEDMREMRMALRAKQEELAEMSLRKDISEKKLANITRDYELTIETLKRKLEESHQQLKRKEKEFEETMDHLQKDIDSLEMEKGELKDKLKTLPKKAVMDMKASPMSLISNEGGLSNMKVIESPILLNEIDLLKSELRHEKRLRTKAQYRHYMDVLKKLPPIHVKSKSNIENEDIRRIEELQKRVLRFQQDFINSLPTVVNFSKIKPGIDRKNYMHKYLIEEEIKEKKMRDSLNKLQMEVTNEIIRQRKGAHIKTDLALFASPEMVKAAQETDFVPMCEIVMKTADPDLMGKTISLNVDLSTLEVIKKKLFALS</sequence>
<keyword evidence="7 9" id="KW-0175">Coiled coil</keyword>
<feature type="coiled-coil region" evidence="9">
    <location>
        <begin position="920"/>
        <end position="1014"/>
    </location>
</feature>
<dbReference type="PROSITE" id="PS50245">
    <property type="entry name" value="CAP_GLY_2"/>
    <property type="match status" value="1"/>
</dbReference>
<dbReference type="Pfam" id="PF12455">
    <property type="entry name" value="Dynactin"/>
    <property type="match status" value="1"/>
</dbReference>
<accession>A0A9P0H6G4</accession>
<evidence type="ECO:0000259" key="11">
    <source>
        <dbReference type="PROSITE" id="PS50245"/>
    </source>
</evidence>
<keyword evidence="8" id="KW-0206">Cytoskeleton</keyword>
<dbReference type="InterPro" id="IPR036859">
    <property type="entry name" value="CAP-Gly_dom_sf"/>
</dbReference>
<evidence type="ECO:0000313" key="13">
    <source>
        <dbReference type="Proteomes" id="UP001152798"/>
    </source>
</evidence>
<dbReference type="OrthoDB" id="2130750at2759"/>
<dbReference type="SUPFAM" id="SSF74924">
    <property type="entry name" value="Cap-Gly domain"/>
    <property type="match status" value="1"/>
</dbReference>
<evidence type="ECO:0000256" key="9">
    <source>
        <dbReference type="SAM" id="Coils"/>
    </source>
</evidence>
<feature type="coiled-coil region" evidence="9">
    <location>
        <begin position="207"/>
        <end position="370"/>
    </location>
</feature>
<dbReference type="AlphaFoldDB" id="A0A9P0H6G4"/>
<evidence type="ECO:0000256" key="8">
    <source>
        <dbReference type="ARBA" id="ARBA00023212"/>
    </source>
</evidence>
<evidence type="ECO:0000256" key="1">
    <source>
        <dbReference type="ARBA" id="ARBA00004245"/>
    </source>
</evidence>
<feature type="region of interest" description="Disordered" evidence="10">
    <location>
        <begin position="83"/>
        <end position="161"/>
    </location>
</feature>
<feature type="coiled-coil region" evidence="9">
    <location>
        <begin position="507"/>
        <end position="534"/>
    </location>
</feature>
<dbReference type="Proteomes" id="UP001152798">
    <property type="component" value="Chromosome 3"/>
</dbReference>
<dbReference type="InterPro" id="IPR000938">
    <property type="entry name" value="CAP-Gly_domain"/>
</dbReference>
<name>A0A9P0H6G4_NEZVI</name>
<comment type="similarity">
    <text evidence="2">Belongs to the dynactin 150 kDa subunit family.</text>
</comment>
<feature type="compositionally biased region" description="Polar residues" evidence="10">
    <location>
        <begin position="143"/>
        <end position="154"/>
    </location>
</feature>
<dbReference type="SMART" id="SM01052">
    <property type="entry name" value="CAP_GLY"/>
    <property type="match status" value="1"/>
</dbReference>
<evidence type="ECO:0000256" key="6">
    <source>
        <dbReference type="ARBA" id="ARBA00023017"/>
    </source>
</evidence>
<dbReference type="PROSITE" id="PS00845">
    <property type="entry name" value="CAP_GLY_1"/>
    <property type="match status" value="1"/>
</dbReference>
<comment type="subcellular location">
    <subcellularLocation>
        <location evidence="1">Cytoplasm</location>
        <location evidence="1">Cytoskeleton</location>
    </subcellularLocation>
</comment>
<evidence type="ECO:0000313" key="12">
    <source>
        <dbReference type="EMBL" id="CAH1396216.1"/>
    </source>
</evidence>
<evidence type="ECO:0000256" key="2">
    <source>
        <dbReference type="ARBA" id="ARBA00011010"/>
    </source>
</evidence>
<proteinExistence type="inferred from homology"/>
<keyword evidence="6" id="KW-0243">Dynein</keyword>
<evidence type="ECO:0000256" key="10">
    <source>
        <dbReference type="SAM" id="MobiDB-lite"/>
    </source>
</evidence>